<dbReference type="UniPathway" id="UPA00940"/>
<feature type="binding site" evidence="13">
    <location>
        <position position="105"/>
    </location>
    <ligand>
        <name>NADPH</name>
        <dbReference type="ChEBI" id="CHEBI:57783"/>
    </ligand>
</feature>
<feature type="binding site" evidence="16">
    <location>
        <begin position="7"/>
        <end position="12"/>
    </location>
    <ligand>
        <name>NAD(+)</name>
        <dbReference type="ChEBI" id="CHEBI:57540"/>
    </ligand>
</feature>
<comment type="subcellular location">
    <subcellularLocation>
        <location evidence="13">Cytoplasm</location>
    </subcellularLocation>
</comment>
<evidence type="ECO:0000256" key="14">
    <source>
        <dbReference type="PIRSR" id="PIRSR000114-1"/>
    </source>
</evidence>
<keyword evidence="8 13" id="KW-1208">Phospholipid metabolism</keyword>
<dbReference type="PANTHER" id="PTHR11728">
    <property type="entry name" value="GLYCEROL-3-PHOSPHATE DEHYDROGENASE"/>
    <property type="match status" value="1"/>
</dbReference>
<evidence type="ECO:0000256" key="1">
    <source>
        <dbReference type="ARBA" id="ARBA00011009"/>
    </source>
</evidence>
<evidence type="ECO:0000256" key="13">
    <source>
        <dbReference type="HAMAP-Rule" id="MF_00394"/>
    </source>
</evidence>
<comment type="pathway">
    <text evidence="13">Membrane lipid metabolism; glycerophospholipid metabolism.</text>
</comment>
<feature type="binding site" evidence="13">
    <location>
        <position position="188"/>
    </location>
    <ligand>
        <name>sn-glycerol 3-phosphate</name>
        <dbReference type="ChEBI" id="CHEBI:57597"/>
    </ligand>
</feature>
<keyword evidence="2 13" id="KW-0444">Lipid biosynthesis</keyword>
<keyword evidence="5 13" id="KW-0520">NAD</keyword>
<dbReference type="Pfam" id="PF07479">
    <property type="entry name" value="NAD_Gly3P_dh_C"/>
    <property type="match status" value="1"/>
</dbReference>
<evidence type="ECO:0000256" key="5">
    <source>
        <dbReference type="ARBA" id="ARBA00023027"/>
    </source>
</evidence>
<comment type="catalytic activity">
    <reaction evidence="13">
        <text>sn-glycerol 3-phosphate + NAD(+) = dihydroxyacetone phosphate + NADH + H(+)</text>
        <dbReference type="Rhea" id="RHEA:11092"/>
        <dbReference type="ChEBI" id="CHEBI:15378"/>
        <dbReference type="ChEBI" id="CHEBI:57540"/>
        <dbReference type="ChEBI" id="CHEBI:57597"/>
        <dbReference type="ChEBI" id="CHEBI:57642"/>
        <dbReference type="ChEBI" id="CHEBI:57945"/>
        <dbReference type="EC" id="1.1.1.94"/>
    </reaction>
</comment>
<sequence length="329" mass="36348">MKIGILGCGNWGSVFGIIQAKNGNKISIWEYNKERAIYVQKTRDNSPFLSGYKIPASIYIDWRVENVLRDSELVVFALPCQTLRMVLKEIKKIKIKECDFLSLIKGIDIKTLQLPSTIIKRELKLKNCFVLSGPSIANEIIRGEPTAVVLAGRDEAKARELQKILATPNLRIYLNKDPIGVEIGGAVKNVLAIACGIIDGLGFGTNAKGALIARGIVEIQKLGVRMGADPKTFWGLSGLGDLVTTSFSEESRNHKLGKMLGQGKSLAEIKEEMVMVAEGLFTARAVRRLALRYNIEMPICTIVYEIIYKNKSPDKGIKSLMARPLKEEG</sequence>
<feature type="binding site" evidence="16">
    <location>
        <position position="137"/>
    </location>
    <ligand>
        <name>NAD(+)</name>
        <dbReference type="ChEBI" id="CHEBI:57540"/>
    </ligand>
</feature>
<feature type="binding site" evidence="13">
    <location>
        <position position="276"/>
    </location>
    <ligand>
        <name>NADPH</name>
        <dbReference type="ChEBI" id="CHEBI:57783"/>
    </ligand>
</feature>
<keyword evidence="7 13" id="KW-0594">Phospholipid biosynthesis</keyword>
<comment type="catalytic activity">
    <reaction evidence="9">
        <text>sn-glycerol 3-phosphate + NADP(+) = dihydroxyacetone phosphate + NADPH + H(+)</text>
        <dbReference type="Rhea" id="RHEA:11096"/>
        <dbReference type="ChEBI" id="CHEBI:15378"/>
        <dbReference type="ChEBI" id="CHEBI:57597"/>
        <dbReference type="ChEBI" id="CHEBI:57642"/>
        <dbReference type="ChEBI" id="CHEBI:57783"/>
        <dbReference type="ChEBI" id="CHEBI:58349"/>
        <dbReference type="EC" id="1.1.1.94"/>
    </reaction>
    <physiologicalReaction direction="right-to-left" evidence="9">
        <dbReference type="Rhea" id="RHEA:11098"/>
    </physiologicalReaction>
</comment>
<feature type="binding site" evidence="13">
    <location>
        <position position="251"/>
    </location>
    <ligand>
        <name>sn-glycerol 3-phosphate</name>
        <dbReference type="ChEBI" id="CHEBI:57597"/>
    </ligand>
</feature>
<evidence type="ECO:0000256" key="7">
    <source>
        <dbReference type="ARBA" id="ARBA00023209"/>
    </source>
</evidence>
<evidence type="ECO:0000256" key="11">
    <source>
        <dbReference type="ARBA" id="ARBA00069372"/>
    </source>
</evidence>
<protein>
    <recommendedName>
        <fullName evidence="11 13">Glycerol-3-phosphate dehydrogenase [NAD(P)+]</fullName>
        <ecNumber evidence="10 13">1.1.1.94</ecNumber>
    </recommendedName>
    <alternativeName>
        <fullName evidence="13">NAD(P)(+)-dependent glycerol-3-phosphate dehydrogenase</fullName>
    </alternativeName>
    <alternativeName>
        <fullName evidence="12 13">NAD(P)H-dependent dihydroxyacetone-phosphate reductase</fullName>
    </alternativeName>
</protein>
<feature type="binding site" evidence="13">
    <location>
        <position position="252"/>
    </location>
    <ligand>
        <name>sn-glycerol 3-phosphate</name>
        <dbReference type="ChEBI" id="CHEBI:57597"/>
    </ligand>
</feature>
<evidence type="ECO:0000256" key="15">
    <source>
        <dbReference type="PIRSR" id="PIRSR000114-2"/>
    </source>
</evidence>
<feature type="domain" description="Glycerol-3-phosphate dehydrogenase NAD-dependent N-terminal" evidence="18">
    <location>
        <begin position="2"/>
        <end position="156"/>
    </location>
</feature>
<feature type="binding site" evidence="13">
    <location>
        <position position="252"/>
    </location>
    <ligand>
        <name>NADPH</name>
        <dbReference type="ChEBI" id="CHEBI:57783"/>
    </ligand>
</feature>
<evidence type="ECO:0000259" key="19">
    <source>
        <dbReference type="Pfam" id="PF07479"/>
    </source>
</evidence>
<gene>
    <name evidence="13" type="primary">gpsA</name>
    <name evidence="20" type="ORF">ENV60_01865</name>
</gene>
<feature type="binding site" evidence="15">
    <location>
        <position position="105"/>
    </location>
    <ligand>
        <name>substrate</name>
    </ligand>
</feature>
<name>A0A7C4TFX7_UNCW3</name>
<reference evidence="20" key="1">
    <citation type="journal article" date="2020" name="mSystems">
        <title>Genome- and Community-Level Interaction Insights into Carbon Utilization and Element Cycling Functions of Hydrothermarchaeota in Hydrothermal Sediment.</title>
        <authorList>
            <person name="Zhou Z."/>
            <person name="Liu Y."/>
            <person name="Xu W."/>
            <person name="Pan J."/>
            <person name="Luo Z.H."/>
            <person name="Li M."/>
        </authorList>
    </citation>
    <scope>NUCLEOTIDE SEQUENCE [LARGE SCALE GENOMIC DNA]</scope>
    <source>
        <strain evidence="20">SpSt-774</strain>
    </source>
</reference>
<dbReference type="EMBL" id="DTGZ01000034">
    <property type="protein sequence ID" value="HGV97025.1"/>
    <property type="molecule type" value="Genomic_DNA"/>
</dbReference>
<dbReference type="Pfam" id="PF01210">
    <property type="entry name" value="NAD_Gly3P_dh_N"/>
    <property type="match status" value="1"/>
</dbReference>
<dbReference type="PANTHER" id="PTHR11728:SF1">
    <property type="entry name" value="GLYCEROL-3-PHOSPHATE DEHYDROGENASE [NAD(+)] 2, CHLOROPLASTIC"/>
    <property type="match status" value="1"/>
</dbReference>
<keyword evidence="13" id="KW-0547">Nucleotide-binding</keyword>
<comment type="function">
    <text evidence="13">Catalyzes the reduction of the glycolytic intermediate dihydroxyacetone phosphate (DHAP) to sn-glycerol 3-phosphate (G3P), the key precursor for phospholipid synthesis.</text>
</comment>
<feature type="binding site" evidence="15">
    <location>
        <begin position="252"/>
        <end position="253"/>
    </location>
    <ligand>
        <name>substrate</name>
    </ligand>
</feature>
<feature type="binding site" evidence="13">
    <location>
        <position position="11"/>
    </location>
    <ligand>
        <name>NADPH</name>
        <dbReference type="ChEBI" id="CHEBI:57783"/>
    </ligand>
</feature>
<dbReference type="InterPro" id="IPR008927">
    <property type="entry name" value="6-PGluconate_DH-like_C_sf"/>
</dbReference>
<dbReference type="EC" id="1.1.1.94" evidence="10 13"/>
<evidence type="ECO:0000259" key="18">
    <source>
        <dbReference type="Pfam" id="PF01210"/>
    </source>
</evidence>
<feature type="domain" description="Glycerol-3-phosphate dehydrogenase NAD-dependent C-terminal" evidence="19">
    <location>
        <begin position="177"/>
        <end position="317"/>
    </location>
</feature>
<feature type="binding site" evidence="13">
    <location>
        <position position="278"/>
    </location>
    <ligand>
        <name>NADPH</name>
        <dbReference type="ChEBI" id="CHEBI:57783"/>
    </ligand>
</feature>
<keyword evidence="3 13" id="KW-0521">NADP</keyword>
<dbReference type="NCBIfam" id="NF000940">
    <property type="entry name" value="PRK00094.1-2"/>
    <property type="match status" value="1"/>
</dbReference>
<dbReference type="HAMAP" id="MF_00394">
    <property type="entry name" value="NAD_Glyc3P_dehydrog"/>
    <property type="match status" value="1"/>
</dbReference>
<dbReference type="Gene3D" id="1.10.1040.10">
    <property type="entry name" value="N-(1-d-carboxylethyl)-l-norvaline Dehydrogenase, domain 2"/>
    <property type="match status" value="1"/>
</dbReference>
<feature type="binding site" evidence="13">
    <location>
        <position position="135"/>
    </location>
    <ligand>
        <name>sn-glycerol 3-phosphate</name>
        <dbReference type="ChEBI" id="CHEBI:57597"/>
    </ligand>
</feature>
<feature type="binding site" evidence="13">
    <location>
        <position position="133"/>
    </location>
    <ligand>
        <name>sn-glycerol 3-phosphate</name>
        <dbReference type="ChEBI" id="CHEBI:57597"/>
    </ligand>
</feature>
<evidence type="ECO:0000313" key="20">
    <source>
        <dbReference type="EMBL" id="HGV97025.1"/>
    </source>
</evidence>
<dbReference type="InterPro" id="IPR011128">
    <property type="entry name" value="G3P_DH_NAD-dep_N"/>
</dbReference>
<dbReference type="SUPFAM" id="SSF51735">
    <property type="entry name" value="NAD(P)-binding Rossmann-fold domains"/>
    <property type="match status" value="1"/>
</dbReference>
<dbReference type="GO" id="GO:0005975">
    <property type="term" value="P:carbohydrate metabolic process"/>
    <property type="evidence" value="ECO:0007669"/>
    <property type="project" value="InterPro"/>
</dbReference>
<dbReference type="AlphaFoldDB" id="A0A7C4TFX7"/>
<organism evidence="20">
    <name type="scientific">candidate division WOR-3 bacterium</name>
    <dbReference type="NCBI Taxonomy" id="2052148"/>
    <lineage>
        <taxon>Bacteria</taxon>
        <taxon>Bacteria division WOR-3</taxon>
    </lineage>
</organism>
<dbReference type="SUPFAM" id="SSF48179">
    <property type="entry name" value="6-phosphogluconate dehydrogenase C-terminal domain-like"/>
    <property type="match status" value="1"/>
</dbReference>
<dbReference type="GO" id="GO:0046168">
    <property type="term" value="P:glycerol-3-phosphate catabolic process"/>
    <property type="evidence" value="ECO:0007669"/>
    <property type="project" value="InterPro"/>
</dbReference>
<dbReference type="GO" id="GO:0005829">
    <property type="term" value="C:cytosol"/>
    <property type="evidence" value="ECO:0007669"/>
    <property type="project" value="TreeGrafter"/>
</dbReference>
<feature type="binding site" evidence="13">
    <location>
        <position position="241"/>
    </location>
    <ligand>
        <name>sn-glycerol 3-phosphate</name>
        <dbReference type="ChEBI" id="CHEBI:57597"/>
    </ligand>
</feature>
<evidence type="ECO:0000256" key="2">
    <source>
        <dbReference type="ARBA" id="ARBA00022516"/>
    </source>
</evidence>
<keyword evidence="6 13" id="KW-0443">Lipid metabolism</keyword>
<dbReference type="GO" id="GO:0047952">
    <property type="term" value="F:glycerol-3-phosphate dehydrogenase [NAD(P)+] activity"/>
    <property type="evidence" value="ECO:0007669"/>
    <property type="project" value="UniProtKB-UniRule"/>
</dbReference>
<proteinExistence type="inferred from homology"/>
<dbReference type="Gene3D" id="3.40.50.720">
    <property type="entry name" value="NAD(P)-binding Rossmann-like Domain"/>
    <property type="match status" value="1"/>
</dbReference>
<comment type="caution">
    <text evidence="13">Lacks conserved residue(s) required for the propagation of feature annotation.</text>
</comment>
<keyword evidence="13" id="KW-0963">Cytoplasm</keyword>
<dbReference type="PIRSF" id="PIRSF000114">
    <property type="entry name" value="Glycerol-3-P_dh"/>
    <property type="match status" value="1"/>
</dbReference>
<feature type="active site" description="Proton acceptor" evidence="13 14">
    <location>
        <position position="188"/>
    </location>
</feature>
<evidence type="ECO:0000256" key="3">
    <source>
        <dbReference type="ARBA" id="ARBA00022857"/>
    </source>
</evidence>
<evidence type="ECO:0000256" key="9">
    <source>
        <dbReference type="ARBA" id="ARBA00052716"/>
    </source>
</evidence>
<evidence type="ECO:0000256" key="12">
    <source>
        <dbReference type="ARBA" id="ARBA00080511"/>
    </source>
</evidence>
<dbReference type="PROSITE" id="PS00957">
    <property type="entry name" value="NAD_G3PDH"/>
    <property type="match status" value="1"/>
</dbReference>
<comment type="caution">
    <text evidence="20">The sequence shown here is derived from an EMBL/GenBank/DDBJ whole genome shotgun (WGS) entry which is preliminary data.</text>
</comment>
<keyword evidence="4 13" id="KW-0560">Oxidoreductase</keyword>
<dbReference type="InterPro" id="IPR006109">
    <property type="entry name" value="G3P_DH_NAD-dep_C"/>
</dbReference>
<dbReference type="FunFam" id="3.40.50.720:FF:000019">
    <property type="entry name" value="Glycerol-3-phosphate dehydrogenase [NAD(P)+]"/>
    <property type="match status" value="1"/>
</dbReference>
<dbReference type="GO" id="GO:0051287">
    <property type="term" value="F:NAD binding"/>
    <property type="evidence" value="ECO:0007669"/>
    <property type="project" value="InterPro"/>
</dbReference>
<accession>A0A7C4TFX7</accession>
<dbReference type="InterPro" id="IPR013328">
    <property type="entry name" value="6PGD_dom2"/>
</dbReference>
<evidence type="ECO:0000256" key="4">
    <source>
        <dbReference type="ARBA" id="ARBA00023002"/>
    </source>
</evidence>
<evidence type="ECO:0000256" key="10">
    <source>
        <dbReference type="ARBA" id="ARBA00066687"/>
    </source>
</evidence>
<dbReference type="InterPro" id="IPR036291">
    <property type="entry name" value="NAD(P)-bd_dom_sf"/>
</dbReference>
<dbReference type="NCBIfam" id="NF000942">
    <property type="entry name" value="PRK00094.1-4"/>
    <property type="match status" value="1"/>
</dbReference>
<dbReference type="FunFam" id="1.10.1040.10:FF:000001">
    <property type="entry name" value="Glycerol-3-phosphate dehydrogenase [NAD(P)+]"/>
    <property type="match status" value="1"/>
</dbReference>
<feature type="binding site" evidence="13">
    <location>
        <position position="105"/>
    </location>
    <ligand>
        <name>sn-glycerol 3-phosphate</name>
        <dbReference type="ChEBI" id="CHEBI:57597"/>
    </ligand>
</feature>
<dbReference type="GO" id="GO:0046167">
    <property type="term" value="P:glycerol-3-phosphate biosynthetic process"/>
    <property type="evidence" value="ECO:0007669"/>
    <property type="project" value="UniProtKB-UniRule"/>
</dbReference>
<evidence type="ECO:0000256" key="8">
    <source>
        <dbReference type="ARBA" id="ARBA00023264"/>
    </source>
</evidence>
<evidence type="ECO:0000256" key="6">
    <source>
        <dbReference type="ARBA" id="ARBA00023098"/>
    </source>
</evidence>
<dbReference type="GO" id="GO:0006650">
    <property type="term" value="P:glycerophospholipid metabolic process"/>
    <property type="evidence" value="ECO:0007669"/>
    <property type="project" value="UniProtKB-UniRule"/>
</dbReference>
<evidence type="ECO:0000256" key="17">
    <source>
        <dbReference type="RuleBase" id="RU000437"/>
    </source>
</evidence>
<evidence type="ECO:0000256" key="16">
    <source>
        <dbReference type="PIRSR" id="PIRSR000114-3"/>
    </source>
</evidence>
<dbReference type="InterPro" id="IPR006168">
    <property type="entry name" value="G3P_DH_NAD-dep"/>
</dbReference>
<feature type="binding site" evidence="13">
    <location>
        <position position="137"/>
    </location>
    <ligand>
        <name>NADPH</name>
        <dbReference type="ChEBI" id="CHEBI:57783"/>
    </ligand>
</feature>
<dbReference type="GO" id="GO:0008654">
    <property type="term" value="P:phospholipid biosynthetic process"/>
    <property type="evidence" value="ECO:0007669"/>
    <property type="project" value="UniProtKB-KW"/>
</dbReference>
<feature type="binding site" evidence="16">
    <location>
        <position position="252"/>
    </location>
    <ligand>
        <name>NAD(+)</name>
        <dbReference type="ChEBI" id="CHEBI:57540"/>
    </ligand>
</feature>
<comment type="similarity">
    <text evidence="1 13 17">Belongs to the NAD-dependent glycerol-3-phosphate dehydrogenase family.</text>
</comment>
<feature type="binding site" evidence="13">
    <location>
        <position position="253"/>
    </location>
    <ligand>
        <name>sn-glycerol 3-phosphate</name>
        <dbReference type="ChEBI" id="CHEBI:57597"/>
    </ligand>
</feature>
<dbReference type="PRINTS" id="PR00077">
    <property type="entry name" value="GPDHDRGNASE"/>
</dbReference>